<evidence type="ECO:0008006" key="4">
    <source>
        <dbReference type="Google" id="ProtNLM"/>
    </source>
</evidence>
<accession>A0ABP6SNN9</accession>
<reference evidence="3" key="1">
    <citation type="journal article" date="2019" name="Int. J. Syst. Evol. Microbiol.">
        <title>The Global Catalogue of Microorganisms (GCM) 10K type strain sequencing project: providing services to taxonomists for standard genome sequencing and annotation.</title>
        <authorList>
            <consortium name="The Broad Institute Genomics Platform"/>
            <consortium name="The Broad Institute Genome Sequencing Center for Infectious Disease"/>
            <person name="Wu L."/>
            <person name="Ma J."/>
        </authorList>
    </citation>
    <scope>NUCLEOTIDE SEQUENCE [LARGE SCALE GENOMIC DNA]</scope>
    <source>
        <strain evidence="3">JCM 9651</strain>
    </source>
</reference>
<evidence type="ECO:0000256" key="1">
    <source>
        <dbReference type="SAM" id="MobiDB-lite"/>
    </source>
</evidence>
<comment type="caution">
    <text evidence="2">The sequence shown here is derived from an EMBL/GenBank/DDBJ whole genome shotgun (WGS) entry which is preliminary data.</text>
</comment>
<proteinExistence type="predicted"/>
<name>A0ABP6SNN9_9ACTN</name>
<dbReference type="EMBL" id="BAAAYL010000003">
    <property type="protein sequence ID" value="GAA3381054.1"/>
    <property type="molecule type" value="Genomic_DNA"/>
</dbReference>
<keyword evidence="3" id="KW-1185">Reference proteome</keyword>
<feature type="compositionally biased region" description="Basic and acidic residues" evidence="1">
    <location>
        <begin position="26"/>
        <end position="43"/>
    </location>
</feature>
<evidence type="ECO:0000313" key="3">
    <source>
        <dbReference type="Proteomes" id="UP001499990"/>
    </source>
</evidence>
<protein>
    <recommendedName>
        <fullName evidence="4">Transposase</fullName>
    </recommendedName>
</protein>
<feature type="region of interest" description="Disordered" evidence="1">
    <location>
        <begin position="22"/>
        <end position="43"/>
    </location>
</feature>
<organism evidence="2 3">
    <name type="scientific">Streptomyces sannanensis</name>
    <dbReference type="NCBI Taxonomy" id="285536"/>
    <lineage>
        <taxon>Bacteria</taxon>
        <taxon>Bacillati</taxon>
        <taxon>Actinomycetota</taxon>
        <taxon>Actinomycetes</taxon>
        <taxon>Kitasatosporales</taxon>
        <taxon>Streptomycetaceae</taxon>
        <taxon>Streptomyces</taxon>
    </lineage>
</organism>
<dbReference type="Proteomes" id="UP001499990">
    <property type="component" value="Unassembled WGS sequence"/>
</dbReference>
<gene>
    <name evidence="2" type="ORF">GCM10020367_70800</name>
</gene>
<evidence type="ECO:0000313" key="2">
    <source>
        <dbReference type="EMBL" id="GAA3381054.1"/>
    </source>
</evidence>
<sequence length="43" mass="4866">MHGIAVNVLALTLPALQRGEPWQRLGVDDPSHRRDRYSEPASR</sequence>